<dbReference type="AlphaFoldDB" id="A0AAE6JJ73"/>
<evidence type="ECO:0000313" key="1">
    <source>
        <dbReference type="EMBL" id="QEM06610.1"/>
    </source>
</evidence>
<sequence>MNLSESQTRSIQSTVHVVEEKLRDMEALVYFTLQHREKGVQVTLEHDFTSKELQMFQQRAREIKEVLSRIVQTYGLEQESVSLKHLISTKAAFIWEDVSGAGFDRLKGHGDIDESLRGEYETLLNDLTQSVDGIMNISFKAK</sequence>
<keyword evidence="4" id="KW-1185">Reference proteome</keyword>
<dbReference type="Proteomes" id="UP000663940">
    <property type="component" value="Chromosome"/>
</dbReference>
<proteinExistence type="predicted"/>
<dbReference type="EMBL" id="CP043451">
    <property type="protein sequence ID" value="QEM06610.1"/>
    <property type="molecule type" value="Genomic_DNA"/>
</dbReference>
<name>A0AAE6JJ73_9SPHI</name>
<gene>
    <name evidence="1" type="ORF">DIU31_025020</name>
    <name evidence="2" type="ORF">J3L21_02405</name>
</gene>
<reference evidence="1 3" key="1">
    <citation type="submission" date="2019-08" db="EMBL/GenBank/DDBJ databases">
        <title>Comparative genome analysis confer to the adaptation heavy metal polluted environment.</title>
        <authorList>
            <person name="Li Y."/>
        </authorList>
    </citation>
    <scope>NUCLEOTIDE SEQUENCE [LARGE SCALE GENOMIC DNA]</scope>
    <source>
        <strain evidence="1 3">P2</strain>
    </source>
</reference>
<protein>
    <submittedName>
        <fullName evidence="1">Uncharacterized protein</fullName>
    </submittedName>
</protein>
<accession>A0AAE6JJ73</accession>
<evidence type="ECO:0000313" key="3">
    <source>
        <dbReference type="Proteomes" id="UP000250557"/>
    </source>
</evidence>
<evidence type="ECO:0000313" key="2">
    <source>
        <dbReference type="EMBL" id="QTE50857.1"/>
    </source>
</evidence>
<evidence type="ECO:0000313" key="4">
    <source>
        <dbReference type="Proteomes" id="UP000663940"/>
    </source>
</evidence>
<dbReference type="Proteomes" id="UP000250557">
    <property type="component" value="Chromosome"/>
</dbReference>
<organism evidence="1 3">
    <name type="scientific">Mucilaginibacter rubeus</name>
    <dbReference type="NCBI Taxonomy" id="2027860"/>
    <lineage>
        <taxon>Bacteria</taxon>
        <taxon>Pseudomonadati</taxon>
        <taxon>Bacteroidota</taxon>
        <taxon>Sphingobacteriia</taxon>
        <taxon>Sphingobacteriales</taxon>
        <taxon>Sphingobacteriaceae</taxon>
        <taxon>Mucilaginibacter</taxon>
    </lineage>
</organism>
<reference evidence="2 4" key="2">
    <citation type="submission" date="2021-03" db="EMBL/GenBank/DDBJ databases">
        <title>Mucilaginibacter strains isolated from gold and copper mining confer multi heavy-metal resistance.</title>
        <authorList>
            <person name="Li Y."/>
        </authorList>
    </citation>
    <scope>NUCLEOTIDE SEQUENCE [LARGE SCALE GENOMIC DNA]</scope>
    <source>
        <strain evidence="2 4">P2-4</strain>
    </source>
</reference>
<dbReference type="EMBL" id="CP071880">
    <property type="protein sequence ID" value="QTE50857.1"/>
    <property type="molecule type" value="Genomic_DNA"/>
</dbReference>
<dbReference type="RefSeq" id="WP_112656220.1">
    <property type="nucleotide sequence ID" value="NZ_CP043451.1"/>
</dbReference>